<dbReference type="Gene3D" id="3.40.50.1000">
    <property type="entry name" value="HAD superfamily/HAD-like"/>
    <property type="match status" value="1"/>
</dbReference>
<dbReference type="STRING" id="119641.SAMN05421842_13523"/>
<dbReference type="FunFam" id="3.40.50.1000:FF:000022">
    <property type="entry name" value="Phosphoglycolate phosphatase"/>
    <property type="match status" value="1"/>
</dbReference>
<sequence length="217" mass="24730">MKKNYTYILMDLDGTITDPMVGITKSIQYALKHFDIIVDDINTLSKFIGPPLKDTFSGYYNFNEEQTIEAISKFRERFAHKGLYENIVYDGMENFLQALIDEGKILMMATSKPSFFAEKILSHFNLKKYFSFVGGSNMDETRSKKSEVIEYVLSQNNITDLSKVVMIGDRQHDIIGAKQFGIDSIGVLYGYGDYEELSNAGADYIVKNLDELLDQLI</sequence>
<dbReference type="GO" id="GO:0005829">
    <property type="term" value="C:cytosol"/>
    <property type="evidence" value="ECO:0007669"/>
    <property type="project" value="TreeGrafter"/>
</dbReference>
<dbReference type="OrthoDB" id="9792518at2"/>
<dbReference type="InterPro" id="IPR041492">
    <property type="entry name" value="HAD_2"/>
</dbReference>
<dbReference type="GO" id="GO:0004713">
    <property type="term" value="F:protein tyrosine kinase activity"/>
    <property type="evidence" value="ECO:0007669"/>
    <property type="project" value="TreeGrafter"/>
</dbReference>
<dbReference type="SFLD" id="SFLDG01135">
    <property type="entry name" value="C1.5.6:_HAD__Beta-PGM__Phospha"/>
    <property type="match status" value="1"/>
</dbReference>
<organism evidence="1 2">
    <name type="scientific">Clostridium uliginosum</name>
    <dbReference type="NCBI Taxonomy" id="119641"/>
    <lineage>
        <taxon>Bacteria</taxon>
        <taxon>Bacillati</taxon>
        <taxon>Bacillota</taxon>
        <taxon>Clostridia</taxon>
        <taxon>Eubacteriales</taxon>
        <taxon>Clostridiaceae</taxon>
        <taxon>Clostridium</taxon>
    </lineage>
</organism>
<dbReference type="Gene3D" id="1.10.150.240">
    <property type="entry name" value="Putative phosphatase, domain 2"/>
    <property type="match status" value="1"/>
</dbReference>
<proteinExistence type="predicted"/>
<dbReference type="InterPro" id="IPR050155">
    <property type="entry name" value="HAD-like_hydrolase_sf"/>
</dbReference>
<dbReference type="PANTHER" id="PTHR43434">
    <property type="entry name" value="PHOSPHOGLYCOLATE PHOSPHATASE"/>
    <property type="match status" value="1"/>
</dbReference>
<evidence type="ECO:0000313" key="2">
    <source>
        <dbReference type="Proteomes" id="UP000199263"/>
    </source>
</evidence>
<dbReference type="Pfam" id="PF13419">
    <property type="entry name" value="HAD_2"/>
    <property type="match status" value="1"/>
</dbReference>
<gene>
    <name evidence="1" type="ORF">SAMN05421842_13523</name>
</gene>
<dbReference type="Proteomes" id="UP000199263">
    <property type="component" value="Unassembled WGS sequence"/>
</dbReference>
<dbReference type="AlphaFoldDB" id="A0A1I1RML0"/>
<dbReference type="InterPro" id="IPR023214">
    <property type="entry name" value="HAD_sf"/>
</dbReference>
<dbReference type="InterPro" id="IPR036412">
    <property type="entry name" value="HAD-like_sf"/>
</dbReference>
<reference evidence="1 2" key="1">
    <citation type="submission" date="2016-10" db="EMBL/GenBank/DDBJ databases">
        <authorList>
            <person name="de Groot N.N."/>
        </authorList>
    </citation>
    <scope>NUCLEOTIDE SEQUENCE [LARGE SCALE GENOMIC DNA]</scope>
    <source>
        <strain evidence="1 2">DSM 12992</strain>
    </source>
</reference>
<dbReference type="SFLD" id="SFLDG01129">
    <property type="entry name" value="C1.5:_HAD__Beta-PGM__Phosphata"/>
    <property type="match status" value="1"/>
</dbReference>
<dbReference type="SUPFAM" id="SSF56784">
    <property type="entry name" value="HAD-like"/>
    <property type="match status" value="1"/>
</dbReference>
<dbReference type="InterPro" id="IPR023198">
    <property type="entry name" value="PGP-like_dom2"/>
</dbReference>
<name>A0A1I1RML0_9CLOT</name>
<keyword evidence="2" id="KW-1185">Reference proteome</keyword>
<evidence type="ECO:0000313" key="1">
    <source>
        <dbReference type="EMBL" id="SFD35247.1"/>
    </source>
</evidence>
<dbReference type="EMBL" id="FOMG01000035">
    <property type="protein sequence ID" value="SFD35247.1"/>
    <property type="molecule type" value="Genomic_DNA"/>
</dbReference>
<dbReference type="RefSeq" id="WP_090094143.1">
    <property type="nucleotide sequence ID" value="NZ_FOMG01000035.1"/>
</dbReference>
<dbReference type="PANTHER" id="PTHR43434:SF20">
    <property type="entry name" value="5'-NUCLEOTIDASE"/>
    <property type="match status" value="1"/>
</dbReference>
<dbReference type="SFLD" id="SFLDS00003">
    <property type="entry name" value="Haloacid_Dehalogenase"/>
    <property type="match status" value="1"/>
</dbReference>
<accession>A0A1I1RML0</accession>
<protein>
    <submittedName>
        <fullName evidence="1">Phosphoglycolate phosphatase</fullName>
    </submittedName>
</protein>